<comment type="caution">
    <text evidence="13">The sequence shown here is derived from an EMBL/GenBank/DDBJ whole genome shotgun (WGS) entry which is preliminary data.</text>
</comment>
<gene>
    <name evidence="13" type="ORF">WJX75_009801</name>
</gene>
<proteinExistence type="predicted"/>
<dbReference type="InterPro" id="IPR036291">
    <property type="entry name" value="NAD(P)-bd_dom_sf"/>
</dbReference>
<dbReference type="SUPFAM" id="SSF51735">
    <property type="entry name" value="NAD(P)-binding Rossmann-fold domains"/>
    <property type="match status" value="1"/>
</dbReference>
<feature type="domain" description="NAD(P)-binding" evidence="12">
    <location>
        <begin position="30"/>
        <end position="226"/>
    </location>
</feature>
<evidence type="ECO:0000256" key="6">
    <source>
        <dbReference type="ARBA" id="ARBA00022946"/>
    </source>
</evidence>
<sequence length="352" mass="38453">MAELTFKITQATSTDYRAKDNKDIRVLVVGSTGYIGKFVVKELVKRGYNVVAFAREKSGVGGKASKDDAIKEFEGADVRFGDVQDMESLRAVGFAQPVDVIVSCLASRTGGKKDSWNIDYQATMNALEAAREKGASHFVLLSAICVQKPLLEFQHAKLKFETALQAAGDITYSIVRPTAFFKSVAGQVKLVKEGKPYVMFGDGRLAACKPISEADLASFMADCVKDSSKANQVLPIGGPGKAWTALEQGEFLFELAERKPNFIKVPVALMDGIIGFLDFLAKLFPGLEDSAEFGRIGKYYATESMLVYDPERQEYDADATPSYGKDTLEEFFRRAVKEDGMVGQDLGDAAVF</sequence>
<keyword evidence="3" id="KW-0150">Chloroplast</keyword>
<name>A0ABR2YQN0_9CHLO</name>
<dbReference type="Proteomes" id="UP001491310">
    <property type="component" value="Unassembled WGS sequence"/>
</dbReference>
<evidence type="ECO:0000256" key="9">
    <source>
        <dbReference type="ARBA" id="ARBA00024059"/>
    </source>
</evidence>
<evidence type="ECO:0000256" key="3">
    <source>
        <dbReference type="ARBA" id="ARBA00022528"/>
    </source>
</evidence>
<dbReference type="EC" id="1.3.1.75" evidence="9"/>
<dbReference type="InterPro" id="IPR016040">
    <property type="entry name" value="NAD(P)-bd_dom"/>
</dbReference>
<evidence type="ECO:0000256" key="1">
    <source>
        <dbReference type="ARBA" id="ARBA00004229"/>
    </source>
</evidence>
<evidence type="ECO:0000313" key="13">
    <source>
        <dbReference type="EMBL" id="KAK9909267.1"/>
    </source>
</evidence>
<dbReference type="CDD" id="cd05243">
    <property type="entry name" value="SDR_a5"/>
    <property type="match status" value="1"/>
</dbReference>
<keyword evidence="6" id="KW-0809">Transit peptide</keyword>
<evidence type="ECO:0000256" key="10">
    <source>
        <dbReference type="ARBA" id="ARBA00024089"/>
    </source>
</evidence>
<dbReference type="EMBL" id="JALJOT010000007">
    <property type="protein sequence ID" value="KAK9909267.1"/>
    <property type="molecule type" value="Genomic_DNA"/>
</dbReference>
<keyword evidence="14" id="KW-1185">Reference proteome</keyword>
<evidence type="ECO:0000256" key="5">
    <source>
        <dbReference type="ARBA" id="ARBA00022857"/>
    </source>
</evidence>
<comment type="pathway">
    <text evidence="2">Porphyrin-containing compound metabolism; chlorophyll biosynthesis.</text>
</comment>
<evidence type="ECO:0000259" key="12">
    <source>
        <dbReference type="Pfam" id="PF13460"/>
    </source>
</evidence>
<keyword evidence="7" id="KW-0560">Oxidoreductase</keyword>
<organism evidence="13 14">
    <name type="scientific">Coccomyxa subellipsoidea</name>
    <dbReference type="NCBI Taxonomy" id="248742"/>
    <lineage>
        <taxon>Eukaryota</taxon>
        <taxon>Viridiplantae</taxon>
        <taxon>Chlorophyta</taxon>
        <taxon>core chlorophytes</taxon>
        <taxon>Trebouxiophyceae</taxon>
        <taxon>Trebouxiophyceae incertae sedis</taxon>
        <taxon>Coccomyxaceae</taxon>
        <taxon>Coccomyxa</taxon>
    </lineage>
</organism>
<comment type="subcellular location">
    <subcellularLocation>
        <location evidence="1">Plastid</location>
        <location evidence="1">Chloroplast</location>
    </subcellularLocation>
</comment>
<protein>
    <recommendedName>
        <fullName evidence="10">Divinyl chlorophyllide a 8-vinyl-reductase, chloroplastic</fullName>
        <ecNumber evidence="9">1.3.1.75</ecNumber>
    </recommendedName>
</protein>
<evidence type="ECO:0000313" key="14">
    <source>
        <dbReference type="Proteomes" id="UP001491310"/>
    </source>
</evidence>
<keyword evidence="8" id="KW-0149">Chlorophyll biosynthesis</keyword>
<keyword evidence="4" id="KW-0934">Plastid</keyword>
<dbReference type="Pfam" id="PF13460">
    <property type="entry name" value="NAD_binding_10"/>
    <property type="match status" value="1"/>
</dbReference>
<keyword evidence="5" id="KW-0521">NADP</keyword>
<evidence type="ECO:0000256" key="11">
    <source>
        <dbReference type="ARBA" id="ARBA00049498"/>
    </source>
</evidence>
<accession>A0ABR2YQN0</accession>
<evidence type="ECO:0000256" key="2">
    <source>
        <dbReference type="ARBA" id="ARBA00005173"/>
    </source>
</evidence>
<dbReference type="InterPro" id="IPR044201">
    <property type="entry name" value="DVR-like"/>
</dbReference>
<evidence type="ECO:0000256" key="7">
    <source>
        <dbReference type="ARBA" id="ARBA00023002"/>
    </source>
</evidence>
<dbReference type="Gene3D" id="3.40.50.720">
    <property type="entry name" value="NAD(P)-binding Rossmann-like Domain"/>
    <property type="match status" value="1"/>
</dbReference>
<comment type="catalytic activity">
    <reaction evidence="11">
        <text>protochlorophyllide a + NADP(+) = 3,8-divinyl protochlorophyllide a + NADPH + H(+)</text>
        <dbReference type="Rhea" id="RHEA:48884"/>
        <dbReference type="ChEBI" id="CHEBI:15378"/>
        <dbReference type="ChEBI" id="CHEBI:57783"/>
        <dbReference type="ChEBI" id="CHEBI:58349"/>
        <dbReference type="ChEBI" id="CHEBI:58632"/>
        <dbReference type="ChEBI" id="CHEBI:83350"/>
        <dbReference type="EC" id="1.3.1.75"/>
    </reaction>
</comment>
<dbReference type="PANTHER" id="PTHR47378">
    <property type="entry name" value="DIVINYL CHLOROPHYLLIDE A 8-VINYL-REDUCTASE, CHLOROPLASTIC"/>
    <property type="match status" value="1"/>
</dbReference>
<reference evidence="13 14" key="1">
    <citation type="journal article" date="2024" name="Nat. Commun.">
        <title>Phylogenomics reveals the evolutionary origins of lichenization in chlorophyte algae.</title>
        <authorList>
            <person name="Puginier C."/>
            <person name="Libourel C."/>
            <person name="Otte J."/>
            <person name="Skaloud P."/>
            <person name="Haon M."/>
            <person name="Grisel S."/>
            <person name="Petersen M."/>
            <person name="Berrin J.G."/>
            <person name="Delaux P.M."/>
            <person name="Dal Grande F."/>
            <person name="Keller J."/>
        </authorList>
    </citation>
    <scope>NUCLEOTIDE SEQUENCE [LARGE SCALE GENOMIC DNA]</scope>
    <source>
        <strain evidence="13 14">SAG 216-7</strain>
    </source>
</reference>
<evidence type="ECO:0000256" key="8">
    <source>
        <dbReference type="ARBA" id="ARBA00023171"/>
    </source>
</evidence>
<dbReference type="PANTHER" id="PTHR47378:SF1">
    <property type="entry name" value="DIVINYL CHLOROPHYLLIDE A 8-VINYL-REDUCTASE, CHLOROPLASTIC"/>
    <property type="match status" value="1"/>
</dbReference>
<evidence type="ECO:0000256" key="4">
    <source>
        <dbReference type="ARBA" id="ARBA00022640"/>
    </source>
</evidence>